<dbReference type="EMBL" id="JAHWDQ010000003">
    <property type="protein sequence ID" value="MBW2941716.1"/>
    <property type="molecule type" value="Genomic_DNA"/>
</dbReference>
<evidence type="ECO:0000313" key="2">
    <source>
        <dbReference type="Proteomes" id="UP001166291"/>
    </source>
</evidence>
<evidence type="ECO:0000313" key="1">
    <source>
        <dbReference type="EMBL" id="MBW2941716.1"/>
    </source>
</evidence>
<protein>
    <recommendedName>
        <fullName evidence="3">SatD family (SatD)</fullName>
    </recommendedName>
</protein>
<keyword evidence="2" id="KW-1185">Reference proteome</keyword>
<dbReference type="Proteomes" id="UP001166291">
    <property type="component" value="Unassembled WGS sequence"/>
</dbReference>
<sequence length="208" mass="22536">MAMTAVITGDLINSRGSSDVKGFLSALKKLLAALAKRYGAGTDIFRGDGFQLLLDSPEEALECALALRAGLIAASPKGERWDARLAVGVAHTKKNAGGQVFSEAAVLSGQGLDSMKRQTLMVFSNSTQFLRYAELPTAFVAEIIDNWSVVEAQTYYLYLSKAQDQATIAKAMKKSRVTVTKALQRAKAQLLGRYLASVEFWLTEALHD</sequence>
<organism evidence="1 2">
    <name type="scientific">Zhongshania aquimaris</name>
    <dbReference type="NCBI Taxonomy" id="2857107"/>
    <lineage>
        <taxon>Bacteria</taxon>
        <taxon>Pseudomonadati</taxon>
        <taxon>Pseudomonadota</taxon>
        <taxon>Gammaproteobacteria</taxon>
        <taxon>Cellvibrionales</taxon>
        <taxon>Spongiibacteraceae</taxon>
        <taxon>Zhongshania</taxon>
    </lineage>
</organism>
<name>A0ABS6VTU0_9GAMM</name>
<accession>A0ABS6VTU0</accession>
<gene>
    <name evidence="1" type="ORF">KXJ70_13045</name>
</gene>
<evidence type="ECO:0008006" key="3">
    <source>
        <dbReference type="Google" id="ProtNLM"/>
    </source>
</evidence>
<reference evidence="1" key="1">
    <citation type="submission" date="2021-07" db="EMBL/GenBank/DDBJ databases">
        <title>Zhongshania sp. CAU 1632 isolated from seawater.</title>
        <authorList>
            <person name="Kim W."/>
        </authorList>
    </citation>
    <scope>NUCLEOTIDE SEQUENCE</scope>
    <source>
        <strain evidence="1">CAU 1632</strain>
    </source>
</reference>
<comment type="caution">
    <text evidence="1">The sequence shown here is derived from an EMBL/GenBank/DDBJ whole genome shotgun (WGS) entry which is preliminary data.</text>
</comment>
<dbReference type="RefSeq" id="WP_219043946.1">
    <property type="nucleotide sequence ID" value="NZ_JAHWDQ010000003.1"/>
</dbReference>
<proteinExistence type="predicted"/>